<evidence type="ECO:0000313" key="12">
    <source>
        <dbReference type="EMBL" id="TKA26341.1"/>
    </source>
</evidence>
<evidence type="ECO:0000313" key="13">
    <source>
        <dbReference type="Proteomes" id="UP000308549"/>
    </source>
</evidence>
<evidence type="ECO:0008006" key="14">
    <source>
        <dbReference type="Google" id="ProtNLM"/>
    </source>
</evidence>
<evidence type="ECO:0000256" key="6">
    <source>
        <dbReference type="ARBA" id="ARBA00022840"/>
    </source>
</evidence>
<reference evidence="12 13" key="1">
    <citation type="submission" date="2017-03" db="EMBL/GenBank/DDBJ databases">
        <title>Genomes of endolithic fungi from Antarctica.</title>
        <authorList>
            <person name="Coleine C."/>
            <person name="Masonjones S."/>
            <person name="Stajich J.E."/>
        </authorList>
    </citation>
    <scope>NUCLEOTIDE SEQUENCE [LARGE SCALE GENOMIC DNA]</scope>
    <source>
        <strain evidence="12 13">CCFEE 6315</strain>
    </source>
</reference>
<feature type="domain" description="ABC transmembrane type-1" evidence="11">
    <location>
        <begin position="901"/>
        <end position="1167"/>
    </location>
</feature>
<name>A0A4U0TVF8_9PEZI</name>
<dbReference type="InterPro" id="IPR011527">
    <property type="entry name" value="ABC1_TM_dom"/>
</dbReference>
<evidence type="ECO:0000259" key="10">
    <source>
        <dbReference type="PROSITE" id="PS50893"/>
    </source>
</evidence>
<keyword evidence="6" id="KW-0067">ATP-binding</keyword>
<keyword evidence="13" id="KW-1185">Reference proteome</keyword>
<gene>
    <name evidence="12" type="ORF">B0A50_05120</name>
</gene>
<dbReference type="InterPro" id="IPR027417">
    <property type="entry name" value="P-loop_NTPase"/>
</dbReference>
<dbReference type="PANTHER" id="PTHR24223:SF399">
    <property type="entry name" value="ABC TRANSPORTER ATNG"/>
    <property type="match status" value="1"/>
</dbReference>
<evidence type="ECO:0000256" key="8">
    <source>
        <dbReference type="ARBA" id="ARBA00023136"/>
    </source>
</evidence>
<dbReference type="InterPro" id="IPR017871">
    <property type="entry name" value="ABC_transporter-like_CS"/>
</dbReference>
<feature type="transmembrane region" description="Helical" evidence="9">
    <location>
        <begin position="1144"/>
        <end position="1165"/>
    </location>
</feature>
<dbReference type="InterPro" id="IPR003439">
    <property type="entry name" value="ABC_transporter-like_ATP-bd"/>
</dbReference>
<keyword evidence="5" id="KW-0547">Nucleotide-binding</keyword>
<feature type="domain" description="ABC transmembrane type-1" evidence="11">
    <location>
        <begin position="267"/>
        <end position="547"/>
    </location>
</feature>
<evidence type="ECO:0000256" key="9">
    <source>
        <dbReference type="SAM" id="Phobius"/>
    </source>
</evidence>
<feature type="transmembrane region" description="Helical" evidence="9">
    <location>
        <begin position="126"/>
        <end position="143"/>
    </location>
</feature>
<dbReference type="InterPro" id="IPR050173">
    <property type="entry name" value="ABC_transporter_C-like"/>
</dbReference>
<dbReference type="SUPFAM" id="SSF52540">
    <property type="entry name" value="P-loop containing nucleoside triphosphate hydrolases"/>
    <property type="match status" value="2"/>
</dbReference>
<feature type="transmembrane region" description="Helical" evidence="9">
    <location>
        <begin position="261"/>
        <end position="287"/>
    </location>
</feature>
<dbReference type="InterPro" id="IPR036640">
    <property type="entry name" value="ABC1_TM_sf"/>
</dbReference>
<dbReference type="Gene3D" id="3.40.50.300">
    <property type="entry name" value="P-loop containing nucleotide triphosphate hydrolases"/>
    <property type="match status" value="2"/>
</dbReference>
<dbReference type="EMBL" id="NAJL01000029">
    <property type="protein sequence ID" value="TKA26341.1"/>
    <property type="molecule type" value="Genomic_DNA"/>
</dbReference>
<keyword evidence="7 9" id="KW-1133">Transmembrane helix</keyword>
<dbReference type="CDD" id="cd18580">
    <property type="entry name" value="ABC_6TM_ABCC_D2"/>
    <property type="match status" value="1"/>
</dbReference>
<dbReference type="PROSITE" id="PS00211">
    <property type="entry name" value="ABC_TRANSPORTER_1"/>
    <property type="match status" value="1"/>
</dbReference>
<evidence type="ECO:0000256" key="1">
    <source>
        <dbReference type="ARBA" id="ARBA00004651"/>
    </source>
</evidence>
<evidence type="ECO:0000256" key="4">
    <source>
        <dbReference type="ARBA" id="ARBA00022692"/>
    </source>
</evidence>
<keyword evidence="4 9" id="KW-0812">Transmembrane</keyword>
<keyword evidence="2" id="KW-0813">Transport</keyword>
<evidence type="ECO:0000256" key="5">
    <source>
        <dbReference type="ARBA" id="ARBA00022741"/>
    </source>
</evidence>
<dbReference type="InterPro" id="IPR003593">
    <property type="entry name" value="AAA+_ATPase"/>
</dbReference>
<dbReference type="Pfam" id="PF00664">
    <property type="entry name" value="ABC_membrane"/>
    <property type="match status" value="1"/>
</dbReference>
<feature type="transmembrane region" description="Helical" evidence="9">
    <location>
        <begin position="31"/>
        <end position="50"/>
    </location>
</feature>
<accession>A0A4U0TVF8</accession>
<protein>
    <recommendedName>
        <fullName evidence="14">ABC transporter</fullName>
    </recommendedName>
</protein>
<dbReference type="PROSITE" id="PS50929">
    <property type="entry name" value="ABC_TM1F"/>
    <property type="match status" value="2"/>
</dbReference>
<dbReference type="Gene3D" id="1.20.1560.10">
    <property type="entry name" value="ABC transporter type 1, transmembrane domain"/>
    <property type="match status" value="2"/>
</dbReference>
<dbReference type="OrthoDB" id="6500128at2759"/>
<dbReference type="InterPro" id="IPR044726">
    <property type="entry name" value="ABCC_6TM_D2"/>
</dbReference>
<feature type="domain" description="ABC transporter" evidence="10">
    <location>
        <begin position="1204"/>
        <end position="1435"/>
    </location>
</feature>
<feature type="transmembrane region" description="Helical" evidence="9">
    <location>
        <begin position="875"/>
        <end position="902"/>
    </location>
</feature>
<feature type="transmembrane region" description="Helical" evidence="9">
    <location>
        <begin position="95"/>
        <end position="114"/>
    </location>
</feature>
<evidence type="ECO:0000259" key="11">
    <source>
        <dbReference type="PROSITE" id="PS50929"/>
    </source>
</evidence>
<dbReference type="FunFam" id="3.40.50.300:FF:000838">
    <property type="entry name" value="ABC multidrug transporter (Eurofung)"/>
    <property type="match status" value="1"/>
</dbReference>
<dbReference type="GO" id="GO:0005524">
    <property type="term" value="F:ATP binding"/>
    <property type="evidence" value="ECO:0007669"/>
    <property type="project" value="UniProtKB-KW"/>
</dbReference>
<keyword evidence="8 9" id="KW-0472">Membrane</keyword>
<dbReference type="PANTHER" id="PTHR24223">
    <property type="entry name" value="ATP-BINDING CASSETTE SUB-FAMILY C"/>
    <property type="match status" value="1"/>
</dbReference>
<comment type="caution">
    <text evidence="12">The sequence shown here is derived from an EMBL/GenBank/DDBJ whole genome shotgun (WGS) entry which is preliminary data.</text>
</comment>
<feature type="transmembrane region" description="Helical" evidence="9">
    <location>
        <begin position="155"/>
        <end position="173"/>
    </location>
</feature>
<evidence type="ECO:0000256" key="2">
    <source>
        <dbReference type="ARBA" id="ARBA00022448"/>
    </source>
</evidence>
<dbReference type="GO" id="GO:0140359">
    <property type="term" value="F:ABC-type transporter activity"/>
    <property type="evidence" value="ECO:0007669"/>
    <property type="project" value="InterPro"/>
</dbReference>
<keyword evidence="3" id="KW-1003">Cell membrane</keyword>
<dbReference type="SMART" id="SM00382">
    <property type="entry name" value="AAA"/>
    <property type="match status" value="2"/>
</dbReference>
<organism evidence="12 13">
    <name type="scientific">Salinomyces thailandicus</name>
    <dbReference type="NCBI Taxonomy" id="706561"/>
    <lineage>
        <taxon>Eukaryota</taxon>
        <taxon>Fungi</taxon>
        <taxon>Dikarya</taxon>
        <taxon>Ascomycota</taxon>
        <taxon>Pezizomycotina</taxon>
        <taxon>Dothideomycetes</taxon>
        <taxon>Dothideomycetidae</taxon>
        <taxon>Mycosphaerellales</taxon>
        <taxon>Teratosphaeriaceae</taxon>
        <taxon>Salinomyces</taxon>
    </lineage>
</organism>
<sequence>MPCRLDADNVFGPAVHGCRSDFDFTLLFEQSILQIAPCALLLLSLPWRTAYLTRQTIKTRRTGFRAVKQTAVATLAATQLALLIVWSVTPRYSTRASVPAAALSFLASVGLLCLSSFEHSRSVRPSILINVYMLASLLLDLPQARTLWMRAGPRAIPTIFTVGLAAKTLALVLEARNKRRSLFPPYNVYAPEALVSLYDRTALFWINPLFLQGYRNVISEENLYKIDSGLGSETVEADFQQAWSRRSVHSKRPLLWTLPKAFGVQLAAVLLSRLCLSALQLCQPLLINQVTTWLGNNDHKDQDTGHGLIGATICIYIGLAIANVTFKREMDRLNTKARGALNTAIHAKMLRLSSQQLSDSSCLTLMTADIARVSQSLERLDYFVAAPFELAVAIYLLNTQIGVSCIAPVASGLVISLLSFVDSNRGLPVQKRWLQAVQERISYTALVLGSPKAMKMLGLTEYLGGKIQGLRLHEVEVCADYRKFSTRRNTFASLPQSFSPAFTLMMFTLVEGFGALTPTVAFTTLALVQLVTNPIHEIIFAVPGFQMMLASLDRMQGFLNDEELLAAPNASHPVASTEGSSPIELSVLTPAVSKAPRTPTAILLDSVSVCIGHEGKMILRCVNVNIAPTTLTMVVGPVGSGKSMLLKAIIGEVVLSGGQVRYADEDFQNFGYCTQDAWLPNDTVRGLIIGQTIMDVAWYERIVDACALHADFTSFPEFDRTVIGTRGISLSGGQRQRLALARALYARKSALVVDDALSGLDASTSRQVFDNVFGPRGVCKQLNTTVIFATHSVQYLRYADHIVALAEDGSVAEQGTFSELESRDGYVHHMKIKAVSFDERQEGQPALLPIKALEKANDAQHDLARRTGDVAIYRYYLRTLGMACCLGIVASDVLFTFGVKFPDVFVRLWSESALQTRPEYPLGFWIGIMFLLGCISAASVFANIWTMLVWSVPKSSAKIHERVLQTVLRAPYSFFVDTDSGAILNRFSNDMALIDSELAGAFMQTLHAFSTFIAGAVLIATGARYVGVAMPAIVFVLYWVQKVYLRTSRQLRFMELEAQAPLLAHVSETMAGVTTIRAFGWQHNSHQRCLELLDGAQRPFYLMLCVQRWLNLVLDLVTAALATIVVALAVTMKGTSSAGSIGVSLLNILSFNTNLSFLIVAWTTLETSLGAVARCKNFETKTPAEDNANEDEVPPIDWPANGEMRFRGVSAAYKVDGEDVLKDINFDVREGEKIGICGRSGSGKSSLLMTLLRLLDYRNGSITLDGVDLAGVPRQTIRSRVTALPQEAIVLPGSLRQNLDPRESSSQPQLRQALDKVGLLDIIEQRGGLDMTMADLSLSQGQLQLFAVARACLHKSKLLVLDEMTSSVDAVSEELMMKIILEEFQQSSIVAVAHRLQTIRDFDRVVVMDNGAIVETGAPRELLEREGGWFRAMWEGSGH</sequence>
<dbReference type="GO" id="GO:0016887">
    <property type="term" value="F:ATP hydrolysis activity"/>
    <property type="evidence" value="ECO:0007669"/>
    <property type="project" value="InterPro"/>
</dbReference>
<feature type="transmembrane region" description="Helical" evidence="9">
    <location>
        <begin position="1109"/>
        <end position="1132"/>
    </location>
</feature>
<feature type="transmembrane region" description="Helical" evidence="9">
    <location>
        <begin position="922"/>
        <end position="950"/>
    </location>
</feature>
<comment type="subcellular location">
    <subcellularLocation>
        <location evidence="1">Cell membrane</location>
        <topology evidence="1">Multi-pass membrane protein</topology>
    </subcellularLocation>
</comment>
<dbReference type="Pfam" id="PF00005">
    <property type="entry name" value="ABC_tran"/>
    <property type="match status" value="2"/>
</dbReference>
<feature type="transmembrane region" description="Helical" evidence="9">
    <location>
        <begin position="307"/>
        <end position="326"/>
    </location>
</feature>
<dbReference type="PROSITE" id="PS50893">
    <property type="entry name" value="ABC_TRANSPORTER_2"/>
    <property type="match status" value="2"/>
</dbReference>
<proteinExistence type="predicted"/>
<dbReference type="SUPFAM" id="SSF90123">
    <property type="entry name" value="ABC transporter transmembrane region"/>
    <property type="match status" value="2"/>
</dbReference>
<dbReference type="FunFam" id="1.20.1560.10:FF:000066">
    <property type="entry name" value="ABC multidrug transporter (Eurofung)"/>
    <property type="match status" value="1"/>
</dbReference>
<dbReference type="Proteomes" id="UP000308549">
    <property type="component" value="Unassembled WGS sequence"/>
</dbReference>
<feature type="transmembrane region" description="Helical" evidence="9">
    <location>
        <begin position="71"/>
        <end position="89"/>
    </location>
</feature>
<evidence type="ECO:0000256" key="3">
    <source>
        <dbReference type="ARBA" id="ARBA00022475"/>
    </source>
</evidence>
<feature type="domain" description="ABC transporter" evidence="10">
    <location>
        <begin position="602"/>
        <end position="833"/>
    </location>
</feature>
<evidence type="ECO:0000256" key="7">
    <source>
        <dbReference type="ARBA" id="ARBA00022989"/>
    </source>
</evidence>
<dbReference type="GO" id="GO:0005886">
    <property type="term" value="C:plasma membrane"/>
    <property type="evidence" value="ECO:0007669"/>
    <property type="project" value="UniProtKB-SubCell"/>
</dbReference>